<name>A0ABZ2KFS8_9BACT</name>
<keyword evidence="8" id="KW-0479">Metal-binding</keyword>
<evidence type="ECO:0000256" key="1">
    <source>
        <dbReference type="ARBA" id="ARBA00000098"/>
    </source>
</evidence>
<evidence type="ECO:0000256" key="4">
    <source>
        <dbReference type="ARBA" id="ARBA00012564"/>
    </source>
</evidence>
<proteinExistence type="inferred from homology"/>
<dbReference type="InterPro" id="IPR050344">
    <property type="entry name" value="Peptidase_M1_aminopeptidases"/>
</dbReference>
<keyword evidence="7" id="KW-0645">Protease</keyword>
<feature type="domain" description="Aminopeptidase N-like N-terminal" evidence="13">
    <location>
        <begin position="49"/>
        <end position="228"/>
    </location>
</feature>
<dbReference type="Pfam" id="PF01433">
    <property type="entry name" value="Peptidase_M1"/>
    <property type="match status" value="1"/>
</dbReference>
<dbReference type="InterPro" id="IPR014782">
    <property type="entry name" value="Peptidase_M1_dom"/>
</dbReference>
<evidence type="ECO:0000256" key="7">
    <source>
        <dbReference type="ARBA" id="ARBA00022670"/>
    </source>
</evidence>
<dbReference type="InterPro" id="IPR045357">
    <property type="entry name" value="Aminopeptidase_N-like_N"/>
</dbReference>
<evidence type="ECO:0000313" key="14">
    <source>
        <dbReference type="EMBL" id="WXA96188.1"/>
    </source>
</evidence>
<keyword evidence="15" id="KW-1185">Reference proteome</keyword>
<dbReference type="SUPFAM" id="SSF55486">
    <property type="entry name" value="Metalloproteases ('zincins'), catalytic domain"/>
    <property type="match status" value="1"/>
</dbReference>
<sequence length="850" mass="93008">MAPFLVFSWASLVASCSSSSDGLGLQSAPLKVSAADEAAPHDGGEYDVERYDLRGELDWEHQRLVATVGITVKARGLETLVLDSAVQVKAVRSATGIPLPFSVDAEHRKLRVDLSPLAGGATQLAIDYEAQGVYSDGSLENGFFMLPPLEGDPAASRVAFTFSEPSSKPSWMPCHDTPSDRAVFSIELKLPSNEKLLANGRLIFDEAEENTGTHRVKYDSGFTLPTYLMAFNVGDFAVEERRAHSGLPISLWHRRGIPNDDRTALRESIRALETFERLLGPYPFEHYAQVFAPGAMGEENTTISLLGEAYLDYSLYPSINIAGHELGHQWFGDLVTVETFYDLWIKEGMATLLEMENMRGYLDEGNVGTLGVERRDPRDGEPVVRDRSMPILPYGTGPYARANWVLSQIRYLTGERVFWSTLRKILREHRFGTIGTEAFVHEFAPHLGSEATAQVQRALVAKRIPRLQVEPAPAGAFVTLRDPDGALVTPMVARWIAPDGTKRDQELTVDARVELAPRTPGEFLVVDPLDVHPNAKKFATQDSVASGKNYESSVVPLLVPKGAGALAQWLRVGGLHHTALLSRKLPALSPEQFGPFVAKLGAEGAKMLAIQRACEVASDSSLDPNLRAAWSKALSRALRSPPSTIGLQEVRTTGFPACSNVVDVESVFASDWAKLEANPPDRGLSEARVAYLSQFDLPPARAWSVWTNVAKRSTSLNQRERAVKALSKYAYTSRVPAEAIPSWRAFFVERLTQSQSFAVLEASIEGAFAIKADTLAGNADFLSGLNAVLHDPVDYWNGITHTEALCAAYTVIGDAASPAWQSFVEGLSDANLKPDIRAFIDDPSRCADWF</sequence>
<gene>
    <name evidence="14" type="ORF">LZC95_04975</name>
</gene>
<evidence type="ECO:0000259" key="13">
    <source>
        <dbReference type="Pfam" id="PF17900"/>
    </source>
</evidence>
<evidence type="ECO:0000256" key="2">
    <source>
        <dbReference type="ARBA" id="ARBA00001947"/>
    </source>
</evidence>
<dbReference type="InterPro" id="IPR027268">
    <property type="entry name" value="Peptidase_M4/M1_CTD_sf"/>
</dbReference>
<dbReference type="PRINTS" id="PR00756">
    <property type="entry name" value="ALADIPTASE"/>
</dbReference>
<accession>A0ABZ2KFS8</accession>
<keyword evidence="9" id="KW-0378">Hydrolase</keyword>
<evidence type="ECO:0000256" key="10">
    <source>
        <dbReference type="ARBA" id="ARBA00022833"/>
    </source>
</evidence>
<dbReference type="EMBL" id="CP089982">
    <property type="protein sequence ID" value="WXA96188.1"/>
    <property type="molecule type" value="Genomic_DNA"/>
</dbReference>
<evidence type="ECO:0000256" key="9">
    <source>
        <dbReference type="ARBA" id="ARBA00022801"/>
    </source>
</evidence>
<evidence type="ECO:0000256" key="11">
    <source>
        <dbReference type="ARBA" id="ARBA00023049"/>
    </source>
</evidence>
<dbReference type="Pfam" id="PF17900">
    <property type="entry name" value="Peptidase_M1_N"/>
    <property type="match status" value="1"/>
</dbReference>
<evidence type="ECO:0000256" key="8">
    <source>
        <dbReference type="ARBA" id="ARBA00022723"/>
    </source>
</evidence>
<dbReference type="InterPro" id="IPR001930">
    <property type="entry name" value="Peptidase_M1"/>
</dbReference>
<feature type="domain" description="Peptidase M1 membrane alanine aminopeptidase" evidence="12">
    <location>
        <begin position="266"/>
        <end position="445"/>
    </location>
</feature>
<evidence type="ECO:0000256" key="3">
    <source>
        <dbReference type="ARBA" id="ARBA00010136"/>
    </source>
</evidence>
<evidence type="ECO:0000259" key="12">
    <source>
        <dbReference type="Pfam" id="PF01433"/>
    </source>
</evidence>
<protein>
    <recommendedName>
        <fullName evidence="5">Aminopeptidase N</fullName>
        <ecNumber evidence="4">3.4.11.2</ecNumber>
    </recommendedName>
</protein>
<dbReference type="PANTHER" id="PTHR11533:SF174">
    <property type="entry name" value="PUROMYCIN-SENSITIVE AMINOPEPTIDASE-RELATED"/>
    <property type="match status" value="1"/>
</dbReference>
<evidence type="ECO:0000256" key="6">
    <source>
        <dbReference type="ARBA" id="ARBA00022438"/>
    </source>
</evidence>
<dbReference type="PANTHER" id="PTHR11533">
    <property type="entry name" value="PROTEASE M1 ZINC METALLOPROTEASE"/>
    <property type="match status" value="1"/>
</dbReference>
<reference evidence="14 15" key="1">
    <citation type="submission" date="2021-12" db="EMBL/GenBank/DDBJ databases">
        <title>Discovery of the Pendulisporaceae a myxobacterial family with distinct sporulation behavior and unique specialized metabolism.</title>
        <authorList>
            <person name="Garcia R."/>
            <person name="Popoff A."/>
            <person name="Bader C.D."/>
            <person name="Loehr J."/>
            <person name="Walesch S."/>
            <person name="Walt C."/>
            <person name="Boldt J."/>
            <person name="Bunk B."/>
            <person name="Haeckl F.J.F.P.J."/>
            <person name="Gunesch A.P."/>
            <person name="Birkelbach J."/>
            <person name="Nuebel U."/>
            <person name="Pietschmann T."/>
            <person name="Bach T."/>
            <person name="Mueller R."/>
        </authorList>
    </citation>
    <scope>NUCLEOTIDE SEQUENCE [LARGE SCALE GENOMIC DNA]</scope>
    <source>
        <strain evidence="14 15">MSr12523</strain>
    </source>
</reference>
<dbReference type="Proteomes" id="UP001379533">
    <property type="component" value="Chromosome"/>
</dbReference>
<keyword evidence="10" id="KW-0862">Zinc</keyword>
<organism evidence="14 15">
    <name type="scientific">Pendulispora brunnea</name>
    <dbReference type="NCBI Taxonomy" id="2905690"/>
    <lineage>
        <taxon>Bacteria</taxon>
        <taxon>Pseudomonadati</taxon>
        <taxon>Myxococcota</taxon>
        <taxon>Myxococcia</taxon>
        <taxon>Myxococcales</taxon>
        <taxon>Sorangiineae</taxon>
        <taxon>Pendulisporaceae</taxon>
        <taxon>Pendulispora</taxon>
    </lineage>
</organism>
<comment type="similarity">
    <text evidence="3">Belongs to the peptidase M1 family.</text>
</comment>
<keyword evidence="11" id="KW-0482">Metalloprotease</keyword>
<dbReference type="GO" id="GO:0004177">
    <property type="term" value="F:aminopeptidase activity"/>
    <property type="evidence" value="ECO:0007669"/>
    <property type="project" value="UniProtKB-KW"/>
</dbReference>
<dbReference type="RefSeq" id="WP_394846802.1">
    <property type="nucleotide sequence ID" value="NZ_CP089982.1"/>
</dbReference>
<comment type="cofactor">
    <cofactor evidence="2">
        <name>Zn(2+)</name>
        <dbReference type="ChEBI" id="CHEBI:29105"/>
    </cofactor>
</comment>
<evidence type="ECO:0000256" key="5">
    <source>
        <dbReference type="ARBA" id="ARBA00015611"/>
    </source>
</evidence>
<evidence type="ECO:0000313" key="15">
    <source>
        <dbReference type="Proteomes" id="UP001379533"/>
    </source>
</evidence>
<dbReference type="InterPro" id="IPR042097">
    <property type="entry name" value="Aminopeptidase_N-like_N_sf"/>
</dbReference>
<dbReference type="Gene3D" id="2.60.40.1730">
    <property type="entry name" value="tricorn interacting facor f3 domain"/>
    <property type="match status" value="1"/>
</dbReference>
<keyword evidence="6 14" id="KW-0031">Aminopeptidase</keyword>
<dbReference type="Gene3D" id="1.10.390.10">
    <property type="entry name" value="Neutral Protease Domain 2"/>
    <property type="match status" value="1"/>
</dbReference>
<dbReference type="EC" id="3.4.11.2" evidence="4"/>
<comment type="catalytic activity">
    <reaction evidence="1">
        <text>Release of an N-terminal amino acid, Xaa-|-Yaa- from a peptide, amide or arylamide. Xaa is preferably Ala, but may be most amino acids including Pro (slow action). When a terminal hydrophobic residue is followed by a prolyl residue, the two may be released as an intact Xaa-Pro dipeptide.</text>
        <dbReference type="EC" id="3.4.11.2"/>
    </reaction>
</comment>
<dbReference type="SUPFAM" id="SSF63737">
    <property type="entry name" value="Leukotriene A4 hydrolase N-terminal domain"/>
    <property type="match status" value="1"/>
</dbReference>